<dbReference type="SUPFAM" id="SSF103190">
    <property type="entry name" value="Sensory domain-like"/>
    <property type="match status" value="1"/>
</dbReference>
<dbReference type="NCBIfam" id="TIGR00254">
    <property type="entry name" value="GGDEF"/>
    <property type="match status" value="1"/>
</dbReference>
<dbReference type="Proteomes" id="UP001056890">
    <property type="component" value="Chromosome"/>
</dbReference>
<dbReference type="InterPro" id="IPR029151">
    <property type="entry name" value="Sensor-like_sf"/>
</dbReference>
<evidence type="ECO:0000313" key="4">
    <source>
        <dbReference type="EMBL" id="USV59107.1"/>
    </source>
</evidence>
<evidence type="ECO:0000259" key="3">
    <source>
        <dbReference type="PROSITE" id="PS50887"/>
    </source>
</evidence>
<dbReference type="GO" id="GO:0005886">
    <property type="term" value="C:plasma membrane"/>
    <property type="evidence" value="ECO:0007669"/>
    <property type="project" value="TreeGrafter"/>
</dbReference>
<protein>
    <recommendedName>
        <fullName evidence="1">diguanylate cyclase</fullName>
        <ecNumber evidence="1">2.7.7.65</ecNumber>
    </recommendedName>
</protein>
<gene>
    <name evidence="4" type="ORF">NHF51_08205</name>
</gene>
<dbReference type="InterPro" id="IPR029787">
    <property type="entry name" value="Nucleotide_cyclase"/>
</dbReference>
<dbReference type="PROSITE" id="PS50887">
    <property type="entry name" value="GGDEF"/>
    <property type="match status" value="1"/>
</dbReference>
<dbReference type="InterPro" id="IPR050469">
    <property type="entry name" value="Diguanylate_Cyclase"/>
</dbReference>
<dbReference type="PANTHER" id="PTHR45138">
    <property type="entry name" value="REGULATORY COMPONENTS OF SENSORY TRANSDUCTION SYSTEM"/>
    <property type="match status" value="1"/>
</dbReference>
<proteinExistence type="predicted"/>
<dbReference type="Gene3D" id="3.30.450.20">
    <property type="entry name" value="PAS domain"/>
    <property type="match status" value="2"/>
</dbReference>
<sequence>MLIFKRTKKNFAFITGYLWLLALPMLLGIGGMFALSVYNHGVVVEQKLVSLNSMAVVAEARMLDHIEQLMAVEVTADKLNPVISSTRARQEYRELWGNKAALDSLITLIFYADSTGRFFSGSEEADQAWVNARVNVNSRAWFKGALAARTFYWTPAYQDILTGDYILTLAHRLTDGQQEGARVIGTDVNVAEWSQMLRDMLYGDNALSHMVIDRRTNQILVSSQSAYNGQILQAPWLARLTSQSGSFYSEQSNEYVAYGTLPKREHWLAITVQPRRDSVAVLGGSLALGLLVVACALFITMSAFFRLRLLVLIDSLVNRIRQLGAGAMGGPSSSVLPVFPEMALLDQALNQVSDHLQESFDMAHRDALTGIYNRRFLDGRLRQLHEEGNPFVLALVDLDNFKQINDVYGHTGGDAALCRSVELGQELLGESASLCRYGGEELVALFEHGTLAEAEALMEQWRCRVSELKWREKGMLVTFSAGIGSSNGRTPEELLAMVDNAMYQAKRAGKNRIYRIEGE</sequence>
<feature type="transmembrane region" description="Helical" evidence="2">
    <location>
        <begin position="12"/>
        <end position="38"/>
    </location>
</feature>
<feature type="domain" description="GGDEF" evidence="3">
    <location>
        <begin position="389"/>
        <end position="518"/>
    </location>
</feature>
<keyword evidence="4" id="KW-0808">Transferase</keyword>
<evidence type="ECO:0000256" key="2">
    <source>
        <dbReference type="SAM" id="Phobius"/>
    </source>
</evidence>
<dbReference type="SMART" id="SM00267">
    <property type="entry name" value="GGDEF"/>
    <property type="match status" value="1"/>
</dbReference>
<dbReference type="SUPFAM" id="SSF55073">
    <property type="entry name" value="Nucleotide cyclase"/>
    <property type="match status" value="1"/>
</dbReference>
<dbReference type="Gene3D" id="3.30.70.270">
    <property type="match status" value="1"/>
</dbReference>
<dbReference type="GO" id="GO:0052621">
    <property type="term" value="F:diguanylate cyclase activity"/>
    <property type="evidence" value="ECO:0007669"/>
    <property type="project" value="UniProtKB-EC"/>
</dbReference>
<keyword evidence="5" id="KW-1185">Reference proteome</keyword>
<dbReference type="CDD" id="cd01949">
    <property type="entry name" value="GGDEF"/>
    <property type="match status" value="1"/>
</dbReference>
<dbReference type="InterPro" id="IPR043128">
    <property type="entry name" value="Rev_trsase/Diguanyl_cyclase"/>
</dbReference>
<dbReference type="PANTHER" id="PTHR45138:SF24">
    <property type="entry name" value="DIGUANYLATE CYCLASE DGCC-RELATED"/>
    <property type="match status" value="1"/>
</dbReference>
<dbReference type="AlphaFoldDB" id="A0AAE9SF52"/>
<organism evidence="4 5">
    <name type="scientific">Aeromonas encheleia</name>
    <dbReference type="NCBI Taxonomy" id="73010"/>
    <lineage>
        <taxon>Bacteria</taxon>
        <taxon>Pseudomonadati</taxon>
        <taxon>Pseudomonadota</taxon>
        <taxon>Gammaproteobacteria</taxon>
        <taxon>Aeromonadales</taxon>
        <taxon>Aeromonadaceae</taxon>
        <taxon>Aeromonas</taxon>
    </lineage>
</organism>
<dbReference type="RefSeq" id="WP_252996149.1">
    <property type="nucleotide sequence ID" value="NZ_CP099717.1"/>
</dbReference>
<dbReference type="InterPro" id="IPR000160">
    <property type="entry name" value="GGDEF_dom"/>
</dbReference>
<accession>A0AAE9SF52</accession>
<dbReference type="GO" id="GO:1902201">
    <property type="term" value="P:negative regulation of bacterial-type flagellum-dependent cell motility"/>
    <property type="evidence" value="ECO:0007669"/>
    <property type="project" value="TreeGrafter"/>
</dbReference>
<feature type="transmembrane region" description="Helical" evidence="2">
    <location>
        <begin position="279"/>
        <end position="305"/>
    </location>
</feature>
<keyword evidence="4" id="KW-0548">Nucleotidyltransferase</keyword>
<keyword evidence="2" id="KW-1133">Transmembrane helix</keyword>
<keyword evidence="2" id="KW-0812">Transmembrane</keyword>
<dbReference type="CDD" id="cd18773">
    <property type="entry name" value="PDC1_HK_sensor"/>
    <property type="match status" value="1"/>
</dbReference>
<dbReference type="Pfam" id="PF00990">
    <property type="entry name" value="GGDEF"/>
    <property type="match status" value="1"/>
</dbReference>
<evidence type="ECO:0000313" key="5">
    <source>
        <dbReference type="Proteomes" id="UP001056890"/>
    </source>
</evidence>
<evidence type="ECO:0000256" key="1">
    <source>
        <dbReference type="ARBA" id="ARBA00012528"/>
    </source>
</evidence>
<dbReference type="GO" id="GO:0043709">
    <property type="term" value="P:cell adhesion involved in single-species biofilm formation"/>
    <property type="evidence" value="ECO:0007669"/>
    <property type="project" value="TreeGrafter"/>
</dbReference>
<name>A0AAE9SF52_9GAMM</name>
<dbReference type="EMBL" id="CP099717">
    <property type="protein sequence ID" value="USV59107.1"/>
    <property type="molecule type" value="Genomic_DNA"/>
</dbReference>
<dbReference type="EC" id="2.7.7.65" evidence="1"/>
<keyword evidence="2" id="KW-0472">Membrane</keyword>
<reference evidence="4" key="1">
    <citation type="submission" date="2022-06" db="EMBL/GenBank/DDBJ databases">
        <title>Complete Genome of Aeromonas sp. Strain SOD01 Isolated from an Urban Freshwater Stream.</title>
        <authorList>
            <person name="Williams L.E."/>
            <person name="Brysgel T."/>
            <person name="Capestro E.M."/>
            <person name="Foltz G.V."/>
            <person name="Gardner A.E."/>
            <person name="Ingrassia J."/>
            <person name="Peterson E."/>
            <person name="Arruda J."/>
            <person name="Flaherty I."/>
            <person name="Hunt M."/>
            <person name="Pappas G."/>
            <person name="Ramsaran S."/>
            <person name="Rocha M."/>
        </authorList>
    </citation>
    <scope>NUCLEOTIDE SEQUENCE</scope>
    <source>
        <strain evidence="4">SOD01</strain>
    </source>
</reference>